<reference evidence="2" key="2">
    <citation type="journal article" date="2023" name="Microbiol Resour">
        <title>Decontamination and Annotation of the Draft Genome Sequence of the Oomycete Lagenidium giganteum ARSEF 373.</title>
        <authorList>
            <person name="Morgan W.R."/>
            <person name="Tartar A."/>
        </authorList>
    </citation>
    <scope>NUCLEOTIDE SEQUENCE</scope>
    <source>
        <strain evidence="2">ARSEF 373</strain>
    </source>
</reference>
<dbReference type="SUPFAM" id="SSF46689">
    <property type="entry name" value="Homeodomain-like"/>
    <property type="match status" value="2"/>
</dbReference>
<evidence type="ECO:0000313" key="2">
    <source>
        <dbReference type="EMBL" id="DAZ98332.1"/>
    </source>
</evidence>
<gene>
    <name evidence="2" type="ORF">N0F65_007139</name>
</gene>
<organism evidence="2 3">
    <name type="scientific">Lagenidium giganteum</name>
    <dbReference type="NCBI Taxonomy" id="4803"/>
    <lineage>
        <taxon>Eukaryota</taxon>
        <taxon>Sar</taxon>
        <taxon>Stramenopiles</taxon>
        <taxon>Oomycota</taxon>
        <taxon>Peronosporomycetes</taxon>
        <taxon>Pythiales</taxon>
        <taxon>Pythiaceae</taxon>
    </lineage>
</organism>
<dbReference type="Gene3D" id="1.10.10.10">
    <property type="entry name" value="Winged helix-like DNA-binding domain superfamily/Winged helix DNA-binding domain"/>
    <property type="match status" value="1"/>
</dbReference>
<feature type="region of interest" description="Disordered" evidence="1">
    <location>
        <begin position="114"/>
        <end position="155"/>
    </location>
</feature>
<dbReference type="PANTHER" id="PTHR46068">
    <property type="entry name" value="PROTEIN CBG27172"/>
    <property type="match status" value="1"/>
</dbReference>
<accession>A0AAV2YTI8</accession>
<dbReference type="PANTHER" id="PTHR46068:SF1">
    <property type="entry name" value="TRANSPOSASE IS30-LIKE HTH DOMAIN-CONTAINING PROTEIN"/>
    <property type="match status" value="1"/>
</dbReference>
<dbReference type="InterPro" id="IPR036388">
    <property type="entry name" value="WH-like_DNA-bd_sf"/>
</dbReference>
<dbReference type="AlphaFoldDB" id="A0AAV2YTI8"/>
<feature type="region of interest" description="Disordered" evidence="1">
    <location>
        <begin position="1"/>
        <end position="27"/>
    </location>
</feature>
<evidence type="ECO:0000313" key="3">
    <source>
        <dbReference type="Proteomes" id="UP001146120"/>
    </source>
</evidence>
<dbReference type="Proteomes" id="UP001146120">
    <property type="component" value="Unassembled WGS sequence"/>
</dbReference>
<proteinExistence type="predicted"/>
<evidence type="ECO:0008006" key="4">
    <source>
        <dbReference type="Google" id="ProtNLM"/>
    </source>
</evidence>
<protein>
    <recommendedName>
        <fullName evidence="4">Transposase</fullName>
    </recommendedName>
</protein>
<feature type="compositionally biased region" description="Low complexity" evidence="1">
    <location>
        <begin position="120"/>
        <end position="131"/>
    </location>
</feature>
<keyword evidence="3" id="KW-1185">Reference proteome</keyword>
<reference evidence="2" key="1">
    <citation type="submission" date="2022-11" db="EMBL/GenBank/DDBJ databases">
        <authorList>
            <person name="Morgan W.R."/>
            <person name="Tartar A."/>
        </authorList>
    </citation>
    <scope>NUCLEOTIDE SEQUENCE</scope>
    <source>
        <strain evidence="2">ARSEF 373</strain>
    </source>
</reference>
<comment type="caution">
    <text evidence="2">The sequence shown here is derived from an EMBL/GenBank/DDBJ whole genome shotgun (WGS) entry which is preliminary data.</text>
</comment>
<dbReference type="Pfam" id="PF13565">
    <property type="entry name" value="HTH_32"/>
    <property type="match status" value="1"/>
</dbReference>
<evidence type="ECO:0000256" key="1">
    <source>
        <dbReference type="SAM" id="MobiDB-lite"/>
    </source>
</evidence>
<sequence>MMVRNIIRNAQQSGEMQPQSRPSGRPRQTTELIDLVILQAVRTNQISSAPQIQQELKRHNVDVSCETIRRRVKEYNKNRLAVAVGPADNQTSGKGVLGLDPSRIELLLVQMEQHNSASKPATTKRPSTSASTKKRTTAKVPSKAPIQSSTKKKKHGDYSLEVRELCLKKHDEGMGLRDIGRELGMPYTTVRAIIKKIKATGTLERGKRTGRPKKTDDEADEVIIRTIAANPRCSAKQIQSELQNIDVNVSCETIRRRVKEFHRKQHSDLGLPILEAPATFAVSSLS</sequence>
<dbReference type="InterPro" id="IPR009057">
    <property type="entry name" value="Homeodomain-like_sf"/>
</dbReference>
<feature type="compositionally biased region" description="Polar residues" evidence="1">
    <location>
        <begin position="8"/>
        <end position="27"/>
    </location>
</feature>
<dbReference type="EMBL" id="DAKRPA010000109">
    <property type="protein sequence ID" value="DAZ98332.1"/>
    <property type="molecule type" value="Genomic_DNA"/>
</dbReference>
<name>A0AAV2YTI8_9STRA</name>